<dbReference type="Proteomes" id="UP000192359">
    <property type="component" value="Unassembled WGS sequence"/>
</dbReference>
<keyword evidence="2 6" id="KW-0288">FMN</keyword>
<keyword evidence="3 6" id="KW-0560">Oxidoreductase</keyword>
<feature type="binding site" evidence="6">
    <location>
        <position position="10"/>
    </location>
    <ligand>
        <name>FMN</name>
        <dbReference type="ChEBI" id="CHEBI:58210"/>
    </ligand>
</feature>
<keyword evidence="9" id="KW-1185">Reference proteome</keyword>
<name>A0A1Y1RPZ9_9MICC</name>
<dbReference type="GO" id="GO:0010181">
    <property type="term" value="F:FMN binding"/>
    <property type="evidence" value="ECO:0007669"/>
    <property type="project" value="UniProtKB-UniRule"/>
</dbReference>
<dbReference type="Pfam" id="PF02525">
    <property type="entry name" value="Flavodoxin_2"/>
    <property type="match status" value="1"/>
</dbReference>
<dbReference type="PANTHER" id="PTHR43741:SF4">
    <property type="entry name" value="FMN-DEPENDENT NADH:QUINONE OXIDOREDUCTASE"/>
    <property type="match status" value="1"/>
</dbReference>
<keyword evidence="4 6" id="KW-0520">NAD</keyword>
<dbReference type="PANTHER" id="PTHR43741">
    <property type="entry name" value="FMN-DEPENDENT NADH-AZOREDUCTASE 1"/>
    <property type="match status" value="1"/>
</dbReference>
<protein>
    <recommendedName>
        <fullName evidence="6">FMN dependent NADH:quinone oxidoreductase</fullName>
        <ecNumber evidence="6">1.6.5.-</ecNumber>
    </recommendedName>
    <alternativeName>
        <fullName evidence="6">Azo-dye reductase</fullName>
    </alternativeName>
    <alternativeName>
        <fullName evidence="6">FMN-dependent NADH-azo compound oxidoreductase</fullName>
    </alternativeName>
    <alternativeName>
        <fullName evidence="6">FMN-dependent NADH-azoreductase</fullName>
        <ecNumber evidence="6">1.7.1.17</ecNumber>
    </alternativeName>
</protein>
<dbReference type="InterPro" id="IPR003680">
    <property type="entry name" value="Flavodoxin_fold"/>
</dbReference>
<comment type="caution">
    <text evidence="8">The sequence shown here is derived from an EMBL/GenBank/DDBJ whole genome shotgun (WGS) entry which is preliminary data.</text>
</comment>
<evidence type="ECO:0000256" key="1">
    <source>
        <dbReference type="ARBA" id="ARBA00022630"/>
    </source>
</evidence>
<dbReference type="GO" id="GO:0016655">
    <property type="term" value="F:oxidoreductase activity, acting on NAD(P)H, quinone or similar compound as acceptor"/>
    <property type="evidence" value="ECO:0007669"/>
    <property type="project" value="InterPro"/>
</dbReference>
<proteinExistence type="inferred from homology"/>
<evidence type="ECO:0000256" key="3">
    <source>
        <dbReference type="ARBA" id="ARBA00023002"/>
    </source>
</evidence>
<comment type="function">
    <text evidence="6">Also exhibits azoreductase activity. Catalyzes the reductive cleavage of the azo bond in aromatic azo compounds to the corresponding amines.</text>
</comment>
<dbReference type="RefSeq" id="WP_083091795.1">
    <property type="nucleotide sequence ID" value="NZ_LXWF01000022.1"/>
</dbReference>
<reference evidence="8 9" key="1">
    <citation type="submission" date="2016-05" db="EMBL/GenBank/DDBJ databases">
        <title>Draft genome sequence of a porcine commensal Rothia nasimurium.</title>
        <authorList>
            <person name="Gaiser R.A."/>
            <person name="Van Baarlen P."/>
            <person name="Wells J.M."/>
        </authorList>
    </citation>
    <scope>NUCLEOTIDE SEQUENCE [LARGE SCALE GENOMIC DNA]</scope>
    <source>
        <strain evidence="8 9">PT-32</strain>
    </source>
</reference>
<comment type="function">
    <text evidence="6">Quinone reductase that provides resistance to thiol-specific stress caused by electrophilic quinones.</text>
</comment>
<comment type="caution">
    <text evidence="6">Lacks conserved residue(s) required for the propagation of feature annotation.</text>
</comment>
<evidence type="ECO:0000256" key="6">
    <source>
        <dbReference type="HAMAP-Rule" id="MF_01216"/>
    </source>
</evidence>
<dbReference type="EC" id="1.7.1.17" evidence="6"/>
<dbReference type="OrthoDB" id="9787136at2"/>
<evidence type="ECO:0000313" key="9">
    <source>
        <dbReference type="Proteomes" id="UP000192359"/>
    </source>
</evidence>
<organism evidence="8 9">
    <name type="scientific">Rothia nasimurium</name>
    <dbReference type="NCBI Taxonomy" id="85336"/>
    <lineage>
        <taxon>Bacteria</taxon>
        <taxon>Bacillati</taxon>
        <taxon>Actinomycetota</taxon>
        <taxon>Actinomycetes</taxon>
        <taxon>Micrococcales</taxon>
        <taxon>Micrococcaceae</taxon>
        <taxon>Rothia</taxon>
    </lineage>
</organism>
<dbReference type="SUPFAM" id="SSF52218">
    <property type="entry name" value="Flavoproteins"/>
    <property type="match status" value="1"/>
</dbReference>
<gene>
    <name evidence="6" type="primary">azoR</name>
    <name evidence="8" type="ORF">A7979_02750</name>
</gene>
<dbReference type="GO" id="GO:0016652">
    <property type="term" value="F:oxidoreductase activity, acting on NAD(P)H as acceptor"/>
    <property type="evidence" value="ECO:0007669"/>
    <property type="project" value="UniProtKB-UniRule"/>
</dbReference>
<dbReference type="InterPro" id="IPR023048">
    <property type="entry name" value="NADH:quinone_OxRdtase_FMN_depd"/>
</dbReference>
<evidence type="ECO:0000256" key="5">
    <source>
        <dbReference type="ARBA" id="ARBA00048542"/>
    </source>
</evidence>
<comment type="catalytic activity">
    <reaction evidence="6">
        <text>2 a quinone + NADH + H(+) = 2 a 1,4-benzosemiquinone + NAD(+)</text>
        <dbReference type="Rhea" id="RHEA:65952"/>
        <dbReference type="ChEBI" id="CHEBI:15378"/>
        <dbReference type="ChEBI" id="CHEBI:57540"/>
        <dbReference type="ChEBI" id="CHEBI:57945"/>
        <dbReference type="ChEBI" id="CHEBI:132124"/>
        <dbReference type="ChEBI" id="CHEBI:134225"/>
    </reaction>
</comment>
<sequence>MVRILHYVASPRGELSKSKQISDFFIQELRNSRSNQQVDVREVSLFDIDLPAFGTQAAAAKMAVFAGEEQTKEQQDIWARARELFDEFQTADMYVFSVPFWNAGVPYILKQWIDLVTQPGWAFAFDPATGYSGLLEGKKAFTVYASGVYGNGVPHAFGEDFTRTFFEDWLDFVGVKSREHVLFGPNVVQADPDGLLTDIKQRAAQIAQKF</sequence>
<keyword evidence="1 6" id="KW-0285">Flavoprotein</keyword>
<comment type="similarity">
    <text evidence="6">Belongs to the azoreductase type 1 family.</text>
</comment>
<evidence type="ECO:0000313" key="8">
    <source>
        <dbReference type="EMBL" id="ORC18929.1"/>
    </source>
</evidence>
<evidence type="ECO:0000259" key="7">
    <source>
        <dbReference type="Pfam" id="PF02525"/>
    </source>
</evidence>
<dbReference type="InterPro" id="IPR050104">
    <property type="entry name" value="FMN-dep_NADH:Q_OxRdtase_AzoR1"/>
</dbReference>
<dbReference type="GO" id="GO:0009055">
    <property type="term" value="F:electron transfer activity"/>
    <property type="evidence" value="ECO:0007669"/>
    <property type="project" value="UniProtKB-UniRule"/>
</dbReference>
<evidence type="ECO:0000256" key="4">
    <source>
        <dbReference type="ARBA" id="ARBA00023027"/>
    </source>
</evidence>
<evidence type="ECO:0000256" key="2">
    <source>
        <dbReference type="ARBA" id="ARBA00022643"/>
    </source>
</evidence>
<dbReference type="EC" id="1.6.5.-" evidence="6"/>
<dbReference type="Gene3D" id="3.40.50.360">
    <property type="match status" value="1"/>
</dbReference>
<comment type="subunit">
    <text evidence="6">Homodimer.</text>
</comment>
<comment type="cofactor">
    <cofactor evidence="6">
        <name>FMN</name>
        <dbReference type="ChEBI" id="CHEBI:58210"/>
    </cofactor>
    <text evidence="6">Binds 1 FMN per subunit.</text>
</comment>
<dbReference type="InterPro" id="IPR029039">
    <property type="entry name" value="Flavoprotein-like_sf"/>
</dbReference>
<dbReference type="HAMAP" id="MF_01216">
    <property type="entry name" value="Azoreductase_type1"/>
    <property type="match status" value="1"/>
</dbReference>
<dbReference type="EMBL" id="LXWF01000022">
    <property type="protein sequence ID" value="ORC18929.1"/>
    <property type="molecule type" value="Genomic_DNA"/>
</dbReference>
<accession>A0A1Y1RPZ9</accession>
<comment type="catalytic activity">
    <reaction evidence="5">
        <text>N,N-dimethyl-1,4-phenylenediamine + anthranilate + 2 NAD(+) = 2-(4-dimethylaminophenyl)diazenylbenzoate + 2 NADH + 2 H(+)</text>
        <dbReference type="Rhea" id="RHEA:55872"/>
        <dbReference type="ChEBI" id="CHEBI:15378"/>
        <dbReference type="ChEBI" id="CHEBI:15783"/>
        <dbReference type="ChEBI" id="CHEBI:16567"/>
        <dbReference type="ChEBI" id="CHEBI:57540"/>
        <dbReference type="ChEBI" id="CHEBI:57945"/>
        <dbReference type="ChEBI" id="CHEBI:71579"/>
        <dbReference type="EC" id="1.7.1.17"/>
    </reaction>
    <physiologicalReaction direction="right-to-left" evidence="5">
        <dbReference type="Rhea" id="RHEA:55874"/>
    </physiologicalReaction>
</comment>
<feature type="domain" description="Flavodoxin-like fold" evidence="7">
    <location>
        <begin position="3"/>
        <end position="195"/>
    </location>
</feature>
<feature type="binding site" evidence="6">
    <location>
        <begin position="16"/>
        <end position="18"/>
    </location>
    <ligand>
        <name>FMN</name>
        <dbReference type="ChEBI" id="CHEBI:58210"/>
    </ligand>
</feature>
<dbReference type="AlphaFoldDB" id="A0A1Y1RPZ9"/>